<feature type="region of interest" description="Disordered" evidence="2">
    <location>
        <begin position="792"/>
        <end position="823"/>
    </location>
</feature>
<gene>
    <name evidence="3" type="ORF">A4X13_0g6971</name>
</gene>
<dbReference type="Proteomes" id="UP000077521">
    <property type="component" value="Unassembled WGS sequence"/>
</dbReference>
<dbReference type="GO" id="GO:0005634">
    <property type="term" value="C:nucleus"/>
    <property type="evidence" value="ECO:0007669"/>
    <property type="project" value="TreeGrafter"/>
</dbReference>
<name>A0A177T4X1_9BASI</name>
<dbReference type="PANTHER" id="PTHR14464:SF4">
    <property type="entry name" value="EXONUCLEASE V"/>
    <property type="match status" value="1"/>
</dbReference>
<dbReference type="GO" id="GO:0045145">
    <property type="term" value="F:single-stranded DNA 5'-3' DNA exonuclease activity"/>
    <property type="evidence" value="ECO:0007669"/>
    <property type="project" value="InterPro"/>
</dbReference>
<dbReference type="GO" id="GO:0005739">
    <property type="term" value="C:mitochondrion"/>
    <property type="evidence" value="ECO:0007669"/>
    <property type="project" value="TreeGrafter"/>
</dbReference>
<dbReference type="InterPro" id="IPR019190">
    <property type="entry name" value="EXOV"/>
</dbReference>
<organism evidence="3 4">
    <name type="scientific">Tilletia indica</name>
    <dbReference type="NCBI Taxonomy" id="43049"/>
    <lineage>
        <taxon>Eukaryota</taxon>
        <taxon>Fungi</taxon>
        <taxon>Dikarya</taxon>
        <taxon>Basidiomycota</taxon>
        <taxon>Ustilaginomycotina</taxon>
        <taxon>Exobasidiomycetes</taxon>
        <taxon>Tilletiales</taxon>
        <taxon>Tilletiaceae</taxon>
        <taxon>Tilletia</taxon>
    </lineage>
</organism>
<feature type="region of interest" description="Disordered" evidence="2">
    <location>
        <begin position="50"/>
        <end position="80"/>
    </location>
</feature>
<comment type="caution">
    <text evidence="3">The sequence shown here is derived from an EMBL/GenBank/DDBJ whole genome shotgun (WGS) entry which is preliminary data.</text>
</comment>
<protein>
    <recommendedName>
        <fullName evidence="5">Exonuclease V</fullName>
    </recommendedName>
</protein>
<evidence type="ECO:0008006" key="5">
    <source>
        <dbReference type="Google" id="ProtNLM"/>
    </source>
</evidence>
<accession>A0A177T4X1</accession>
<dbReference type="Pfam" id="PF09810">
    <property type="entry name" value="Exo5"/>
    <property type="match status" value="1"/>
</dbReference>
<dbReference type="EMBL" id="LWDF02000754">
    <property type="protein sequence ID" value="KAE8243736.1"/>
    <property type="molecule type" value="Genomic_DNA"/>
</dbReference>
<evidence type="ECO:0000313" key="4">
    <source>
        <dbReference type="Proteomes" id="UP000077521"/>
    </source>
</evidence>
<feature type="compositionally biased region" description="Basic and acidic residues" evidence="2">
    <location>
        <begin position="251"/>
        <end position="263"/>
    </location>
</feature>
<evidence type="ECO:0000313" key="3">
    <source>
        <dbReference type="EMBL" id="KAE8243736.1"/>
    </source>
</evidence>
<reference evidence="3" key="1">
    <citation type="submission" date="2016-04" db="EMBL/GenBank/DDBJ databases">
        <authorList>
            <person name="Nguyen H.D."/>
            <person name="Samba Siva P."/>
            <person name="Cullis J."/>
            <person name="Levesque C.A."/>
            <person name="Hambleton S."/>
        </authorList>
    </citation>
    <scope>NUCLEOTIDE SEQUENCE</scope>
    <source>
        <strain evidence="3">DAOMC 236416</strain>
    </source>
</reference>
<sequence>MANRTDSLLEVEACVASEPGQQSVKNLNVAAELPQPSLEVEVNDVHALVTTEKNEPPSIAADLAPPSAKEKKDWRSRKPSESLSEYASSRGYLSVTDLVSLAWCEFQSLYGVLGGRNLPLDQRPTSFTTKTGAVIIPDRDIAVEREKTLEKGRAIHAELEKELYAEQIIIPTETTADKWALRILEVCCGLKNLLNDGICREVRVFAIIEGFLVFGQIDEIEVKRTGSAGGADNDDDGPPTPSKPSWTSQDQWRRDRARMEKAKKQLTLSPSEAKGTQKLDAFFSRPSSSKIPTAPNGKGPFTTAYKGGPGQTSTAASQRQVPKSEVFLVVSDSKTRFSATVPRTESQTSARLQCMLYRRMLEELCIGAEQYAASERIGEQSLQQTPSKPGGTESQSHLPHFVPCDIKTFLTNKKLDLHATLSDAFIAASVEWCTNIGLFVSPDSPDGMVPRLNSIHNLICSLADVVAEVRRTVTTSNLMSEELGLTYRHRATFKRKKTQVAFNRSQAPEKAGPEQQKLSQSMLPLPTTPQRQKLRPRKSREGDVRSSKKESIQQDLEEGLDERCALDLRNEREVDVATDAGTLSSPTKLSQSQQSQTGPSTPRKTRSTSSRTPASASGRISPVKAASAQSSPSTPYHLEQQIIAKVAFTYSAAQLDAHLATVMPVWLGARDPDGVKEVETYKCNSCEYRADCEWRAVKAQEALERVRARKAAAEEEKLWGDQDADLFDELEIAEGVDDRARTGDGAATLPESQSSNDSNDSEAALWGTADLPDADALDQLESQYAARILSESNRNAGSARQKEVLGSVAMEEKQAMPSSEADLWKGMLDDDALQSVPM</sequence>
<feature type="region of interest" description="Disordered" evidence="2">
    <location>
        <begin position="737"/>
        <end position="763"/>
    </location>
</feature>
<feature type="compositionally biased region" description="Polar residues" evidence="2">
    <location>
        <begin position="311"/>
        <end position="321"/>
    </location>
</feature>
<keyword evidence="4" id="KW-1185">Reference proteome</keyword>
<feature type="compositionally biased region" description="Basic and acidic residues" evidence="2">
    <location>
        <begin position="539"/>
        <end position="552"/>
    </location>
</feature>
<feature type="compositionally biased region" description="Basic and acidic residues" evidence="2">
    <location>
        <begin position="68"/>
        <end position="80"/>
    </location>
</feature>
<feature type="compositionally biased region" description="Low complexity" evidence="2">
    <location>
        <begin position="590"/>
        <end position="619"/>
    </location>
</feature>
<reference evidence="3" key="2">
    <citation type="journal article" date="2019" name="IMA Fungus">
        <title>Genome sequencing and comparison of five Tilletia species to identify candidate genes for the detection of regulated species infecting wheat.</title>
        <authorList>
            <person name="Nguyen H.D.T."/>
            <person name="Sultana T."/>
            <person name="Kesanakurti P."/>
            <person name="Hambleton S."/>
        </authorList>
    </citation>
    <scope>NUCLEOTIDE SEQUENCE</scope>
    <source>
        <strain evidence="3">DAOMC 236416</strain>
    </source>
</reference>
<proteinExistence type="inferred from homology"/>
<feature type="region of interest" description="Disordered" evidence="2">
    <location>
        <begin position="497"/>
        <end position="557"/>
    </location>
</feature>
<evidence type="ECO:0000256" key="1">
    <source>
        <dbReference type="ARBA" id="ARBA00009797"/>
    </source>
</evidence>
<dbReference type="PANTHER" id="PTHR14464">
    <property type="entry name" value="EXONUCLEASE V"/>
    <property type="match status" value="1"/>
</dbReference>
<feature type="compositionally biased region" description="Low complexity" evidence="2">
    <location>
        <begin position="751"/>
        <end position="763"/>
    </location>
</feature>
<comment type="similarity">
    <text evidence="1">Belongs to the EXO5 family.</text>
</comment>
<feature type="region of interest" description="Disordered" evidence="2">
    <location>
        <begin position="226"/>
        <end position="321"/>
    </location>
</feature>
<feature type="region of interest" description="Disordered" evidence="2">
    <location>
        <begin position="575"/>
        <end position="634"/>
    </location>
</feature>
<evidence type="ECO:0000256" key="2">
    <source>
        <dbReference type="SAM" id="MobiDB-lite"/>
    </source>
</evidence>
<dbReference type="AlphaFoldDB" id="A0A177T4X1"/>
<dbReference type="GO" id="GO:0036297">
    <property type="term" value="P:interstrand cross-link repair"/>
    <property type="evidence" value="ECO:0007669"/>
    <property type="project" value="TreeGrafter"/>
</dbReference>